<dbReference type="AlphaFoldDB" id="A0A1E7K7P1"/>
<accession>A0A1E7K7P1</accession>
<dbReference type="RefSeq" id="WP_069992599.1">
    <property type="nucleotide sequence ID" value="NZ_LJGV01000022.1"/>
</dbReference>
<protein>
    <submittedName>
        <fullName evidence="5">Uncharacterized protein</fullName>
    </submittedName>
</protein>
<sequence length="862" mass="94646">MTGDAARRQPEAGPHFQQLYYTSCEQGLSGFSGFQFNAVSEGVTADTRQAVEALAGYEPPRSMVESDTPELLDRCPVNLCYRPHDPRGRSGTALCVRYAGRDSARRFGNYFAHALHSEDFPAAGRGLLGIELWGSPVWVAATSPTTRLPVLTAPPRGPLAPRTVRGFLDAHPHAEQLPHLLAAAFTALTEHGSVVVVDRTTERIAHWFAAVCYLLPPPLARRLSFATYVFRPARSSLHLIGTVPEAQLDLGPDEEDAYTVFDFCRGRFPDDVRAAPDVRALVALLSRIGVGAVRPVWAWTKDFAHGAEESPGDWHAPVAAAASSGGVDLAAADVDALLDWLPEAEHLGPLGAQIAADLHRRHRNLDDSRLRLLSGVARAADDTALHQEIEGRLLESRMRAHMTGAADATEPAPLTDPDLRARATALWERLLRDEAATSRRRVRLLLWAHGAQLAPRAGVVERETLTAARALLGTSAPGVALRREVELLVATELRMRGALATAVREVLESRPGQEQLFSQFPAALLQERDLRGSSLLLEHYWRARAEREPARTVELMFRILRVRGRPLPDEALLEALWRHPARTWTHREASEIARGLPPEALADPVVGRWLDRAVNRRIETVAELDRCLELCGLLAAPDRWARLPADVRARVRTTLDLAAALRGVGEATGLARLFAVPEADRWAAPQALKRYRLVPAMLRLPADIGALGKLLGHTEHAQADRYLAAVQRVATGSEPVDDVRLSHVAAVAAAPARAGLAQAHLEVVDRIRLHAARHWRLADLQRLEYAVRPYDARLAEWFHAGAESRRSGPRRLAHRLPGLLRGTGGARSRDDSRGTGPEGAGSEPDRPRRSPRWSPRKNDGER</sequence>
<dbReference type="PATRIC" id="fig|943816.4.peg.3790"/>
<gene>
    <name evidence="5" type="ORF">AN217_21255</name>
</gene>
<feature type="domain" description="GTPase-associated protein 1 N-terminal" evidence="2">
    <location>
        <begin position="16"/>
        <end position="154"/>
    </location>
</feature>
<organism evidence="5 6">
    <name type="scientific">Streptomyces qinglanensis</name>
    <dbReference type="NCBI Taxonomy" id="943816"/>
    <lineage>
        <taxon>Bacteria</taxon>
        <taxon>Bacillati</taxon>
        <taxon>Actinomycetota</taxon>
        <taxon>Actinomycetes</taxon>
        <taxon>Kitasatosporales</taxon>
        <taxon>Streptomycetaceae</taxon>
        <taxon>Streptomyces</taxon>
    </lineage>
</organism>
<dbReference type="Proteomes" id="UP000175829">
    <property type="component" value="Unassembled WGS sequence"/>
</dbReference>
<proteinExistence type="predicted"/>
<comment type="caution">
    <text evidence="5">The sequence shown here is derived from an EMBL/GenBank/DDBJ whole genome shotgun (WGS) entry which is preliminary data.</text>
</comment>
<evidence type="ECO:0000256" key="1">
    <source>
        <dbReference type="SAM" id="MobiDB-lite"/>
    </source>
</evidence>
<evidence type="ECO:0000259" key="4">
    <source>
        <dbReference type="Pfam" id="PF20052"/>
    </source>
</evidence>
<dbReference type="Pfam" id="PF20014">
    <property type="entry name" value="GAP1-M"/>
    <property type="match status" value="1"/>
</dbReference>
<feature type="region of interest" description="Disordered" evidence="1">
    <location>
        <begin position="806"/>
        <end position="862"/>
    </location>
</feature>
<evidence type="ECO:0000313" key="6">
    <source>
        <dbReference type="Proteomes" id="UP000175829"/>
    </source>
</evidence>
<feature type="domain" description="GTPase-associated protein 1-like C-terminal" evidence="4">
    <location>
        <begin position="297"/>
        <end position="798"/>
    </location>
</feature>
<feature type="domain" description="GTPase-associated protein 1 middle" evidence="3">
    <location>
        <begin position="167"/>
        <end position="264"/>
    </location>
</feature>
<dbReference type="Pfam" id="PF20013">
    <property type="entry name" value="GAP1-N2"/>
    <property type="match status" value="1"/>
</dbReference>
<dbReference type="InterPro" id="IPR045402">
    <property type="entry name" value="GAP1-N2"/>
</dbReference>
<dbReference type="EMBL" id="LJGV01000022">
    <property type="protein sequence ID" value="OEU99905.1"/>
    <property type="molecule type" value="Genomic_DNA"/>
</dbReference>
<dbReference type="Pfam" id="PF20052">
    <property type="entry name" value="GAP1-C"/>
    <property type="match status" value="1"/>
</dbReference>
<reference evidence="5 6" key="1">
    <citation type="journal article" date="2016" name="Front. Microbiol.">
        <title>Comparative Genomics Analysis of Streptomyces Species Reveals Their Adaptation to the Marine Environment and Their Diversity at the Genomic Level.</title>
        <authorList>
            <person name="Tian X."/>
            <person name="Zhang Z."/>
            <person name="Yang T."/>
            <person name="Chen M."/>
            <person name="Li J."/>
            <person name="Chen F."/>
            <person name="Yang J."/>
            <person name="Li W."/>
            <person name="Zhang B."/>
            <person name="Zhang Z."/>
            <person name="Wu J."/>
            <person name="Zhang C."/>
            <person name="Long L."/>
            <person name="Xiao J."/>
        </authorList>
    </citation>
    <scope>NUCLEOTIDE SEQUENCE [LARGE SCALE GENOMIC DNA]</scope>
    <source>
        <strain evidence="5 6">SCSIO M10379</strain>
    </source>
</reference>
<name>A0A1E7K7P1_9ACTN</name>
<dbReference type="InterPro" id="IPR045401">
    <property type="entry name" value="GAP1-M"/>
</dbReference>
<evidence type="ECO:0000259" key="2">
    <source>
        <dbReference type="Pfam" id="PF20013"/>
    </source>
</evidence>
<dbReference type="InterPro" id="IPR049532">
    <property type="entry name" value="GAP1-like_C"/>
</dbReference>
<evidence type="ECO:0000313" key="5">
    <source>
        <dbReference type="EMBL" id="OEU99905.1"/>
    </source>
</evidence>
<evidence type="ECO:0000259" key="3">
    <source>
        <dbReference type="Pfam" id="PF20014"/>
    </source>
</evidence>